<organism evidence="6 7">
    <name type="scientific">Candidatus Buchananbacteria bacterium RIFCSPLOWO2_01_FULL_46_12</name>
    <dbReference type="NCBI Taxonomy" id="1797546"/>
    <lineage>
        <taxon>Bacteria</taxon>
        <taxon>Candidatus Buchananiibacteriota</taxon>
    </lineage>
</organism>
<reference evidence="6 7" key="1">
    <citation type="journal article" date="2016" name="Nat. Commun.">
        <title>Thousands of microbial genomes shed light on interconnected biogeochemical processes in an aquifer system.</title>
        <authorList>
            <person name="Anantharaman K."/>
            <person name="Brown C.T."/>
            <person name="Hug L.A."/>
            <person name="Sharon I."/>
            <person name="Castelle C.J."/>
            <person name="Probst A.J."/>
            <person name="Thomas B.C."/>
            <person name="Singh A."/>
            <person name="Wilkins M.J."/>
            <person name="Karaoz U."/>
            <person name="Brodie E.L."/>
            <person name="Williams K.H."/>
            <person name="Hubbard S.S."/>
            <person name="Banfield J.F."/>
        </authorList>
    </citation>
    <scope>NUCLEOTIDE SEQUENCE [LARGE SCALE GENOMIC DNA]</scope>
</reference>
<dbReference type="Pfam" id="PF01925">
    <property type="entry name" value="TauE"/>
    <property type="match status" value="1"/>
</dbReference>
<name>A0A1G1YMW3_9BACT</name>
<feature type="transmembrane region" description="Helical" evidence="5">
    <location>
        <begin position="241"/>
        <end position="261"/>
    </location>
</feature>
<keyword evidence="2 5" id="KW-0812">Transmembrane</keyword>
<feature type="transmembrane region" description="Helical" evidence="5">
    <location>
        <begin position="214"/>
        <end position="235"/>
    </location>
</feature>
<comment type="subcellular location">
    <subcellularLocation>
        <location evidence="5">Cell membrane</location>
        <topology evidence="5">Multi-pass membrane protein</topology>
    </subcellularLocation>
    <subcellularLocation>
        <location evidence="1">Membrane</location>
        <topology evidence="1">Multi-pass membrane protein</topology>
    </subcellularLocation>
</comment>
<dbReference type="PANTHER" id="PTHR43701">
    <property type="entry name" value="MEMBRANE TRANSPORTER PROTEIN MJ0441-RELATED"/>
    <property type="match status" value="1"/>
</dbReference>
<feature type="transmembrane region" description="Helical" evidence="5">
    <location>
        <begin position="122"/>
        <end position="142"/>
    </location>
</feature>
<proteinExistence type="inferred from homology"/>
<sequence>MTDQAGFALPAQAEYNKTMTLDFINIIPLALIAELVDSSLGMMYGTLLSPLLIIMGFEPIDVVPAILFSQALGGGVATIFHQYYKNADFKPATLNPRRIKNGLKRYGWIGAFRRGFNHDFKIAFTISVLGVLATIFAAVIAINVSKNFLRTYIAVLVVIMGLLLFKRKKFLFSWKKITALSIVSAFNKGLSGGGFGPVVTAGQVIAGNEPKSSVAVTTLAEVAICLTGFATYWWLGKFDAWPLLIVLTIGAVAGAPAGAFLTSKINEQKLRPLLAVVTTLLGLGMLFLKAS</sequence>
<evidence type="ECO:0000256" key="3">
    <source>
        <dbReference type="ARBA" id="ARBA00022989"/>
    </source>
</evidence>
<comment type="caution">
    <text evidence="6">The sequence shown here is derived from an EMBL/GenBank/DDBJ whole genome shotgun (WGS) entry which is preliminary data.</text>
</comment>
<gene>
    <name evidence="6" type="ORF">A3A24_00825</name>
</gene>
<keyword evidence="3 5" id="KW-1133">Transmembrane helix</keyword>
<dbReference type="AlphaFoldDB" id="A0A1G1YMW3"/>
<evidence type="ECO:0000313" key="6">
    <source>
        <dbReference type="EMBL" id="OGY53702.1"/>
    </source>
</evidence>
<feature type="transmembrane region" description="Helical" evidence="5">
    <location>
        <begin position="148"/>
        <end position="165"/>
    </location>
</feature>
<evidence type="ECO:0000256" key="2">
    <source>
        <dbReference type="ARBA" id="ARBA00022692"/>
    </source>
</evidence>
<evidence type="ECO:0000256" key="4">
    <source>
        <dbReference type="ARBA" id="ARBA00023136"/>
    </source>
</evidence>
<keyword evidence="4 5" id="KW-0472">Membrane</keyword>
<feature type="transmembrane region" description="Helical" evidence="5">
    <location>
        <begin position="273"/>
        <end position="290"/>
    </location>
</feature>
<evidence type="ECO:0000256" key="1">
    <source>
        <dbReference type="ARBA" id="ARBA00004141"/>
    </source>
</evidence>
<dbReference type="PANTHER" id="PTHR43701:SF12">
    <property type="entry name" value="MEMBRANE TRANSPORTER PROTEIN YTNM-RELATED"/>
    <property type="match status" value="1"/>
</dbReference>
<keyword evidence="5" id="KW-1003">Cell membrane</keyword>
<evidence type="ECO:0000256" key="5">
    <source>
        <dbReference type="RuleBase" id="RU363041"/>
    </source>
</evidence>
<dbReference type="EMBL" id="MHIP01000049">
    <property type="protein sequence ID" value="OGY53702.1"/>
    <property type="molecule type" value="Genomic_DNA"/>
</dbReference>
<dbReference type="InterPro" id="IPR002781">
    <property type="entry name" value="TM_pro_TauE-like"/>
</dbReference>
<dbReference type="GO" id="GO:0005886">
    <property type="term" value="C:plasma membrane"/>
    <property type="evidence" value="ECO:0007669"/>
    <property type="project" value="UniProtKB-SubCell"/>
</dbReference>
<dbReference type="InterPro" id="IPR051598">
    <property type="entry name" value="TSUP/Inactive_protease-like"/>
</dbReference>
<dbReference type="Proteomes" id="UP000176512">
    <property type="component" value="Unassembled WGS sequence"/>
</dbReference>
<comment type="similarity">
    <text evidence="5">Belongs to the 4-toluene sulfonate uptake permease (TSUP) (TC 2.A.102) family.</text>
</comment>
<evidence type="ECO:0000313" key="7">
    <source>
        <dbReference type="Proteomes" id="UP000176512"/>
    </source>
</evidence>
<accession>A0A1G1YMW3</accession>
<protein>
    <recommendedName>
        <fullName evidence="5">Probable membrane transporter protein</fullName>
    </recommendedName>
</protein>